<evidence type="ECO:0000313" key="2">
    <source>
        <dbReference type="Proteomes" id="UP001060215"/>
    </source>
</evidence>
<dbReference type="EMBL" id="CM045759">
    <property type="protein sequence ID" value="KAI8020079.1"/>
    <property type="molecule type" value="Genomic_DNA"/>
</dbReference>
<accession>A0ACC0I5C1</accession>
<comment type="caution">
    <text evidence="1">The sequence shown here is derived from an EMBL/GenBank/DDBJ whole genome shotgun (WGS) entry which is preliminary data.</text>
</comment>
<dbReference type="Proteomes" id="UP001060215">
    <property type="component" value="Chromosome 2"/>
</dbReference>
<keyword evidence="2" id="KW-1185">Reference proteome</keyword>
<reference evidence="1 2" key="1">
    <citation type="journal article" date="2022" name="Plant J.">
        <title>Chromosome-level genome of Camellia lanceoleosa provides a valuable resource for understanding genome evolution and self-incompatibility.</title>
        <authorList>
            <person name="Gong W."/>
            <person name="Xiao S."/>
            <person name="Wang L."/>
            <person name="Liao Z."/>
            <person name="Chang Y."/>
            <person name="Mo W."/>
            <person name="Hu G."/>
            <person name="Li W."/>
            <person name="Zhao G."/>
            <person name="Zhu H."/>
            <person name="Hu X."/>
            <person name="Ji K."/>
            <person name="Xiang X."/>
            <person name="Song Q."/>
            <person name="Yuan D."/>
            <person name="Jin S."/>
            <person name="Zhang L."/>
        </authorList>
    </citation>
    <scope>NUCLEOTIDE SEQUENCE [LARGE SCALE GENOMIC DNA]</scope>
    <source>
        <strain evidence="1">SQ_2022a</strain>
    </source>
</reference>
<name>A0ACC0I5C1_9ERIC</name>
<sequence>MGNCQAAEAATVVIQHPGNKIERIYWSVSANEVMSANPGHYVALVVTSPTSKSENGTPVKQLKLLRPDDTLLIGQAYRLISFEDVLKEFAAKKCVKLGKLLQRGGLGLERKKLSGGPSLNRNPKPESCPSVQMEQQIHERLGSSSGGSSISSRGVELQILGKLPRKPSSKSSHNDSNDMICNPTYKIQSLEFQNLWTLSVPFPLIIPKIYLTINHHSLFYRQSPIASARQSDLSSLFENLRTPSLSLFLFLSESSMRRRVVDRTFDSDMGSSGSDGSGKERLKWTLELHDMFEKAVNQLGGPNHVAQPTTLQISPRLPVEKSPGSKHGAIVLCERVLIHGLSRLKNLRKFAHSVKVNVSSVSSSARLPNVEVCFHRNVSLGIGMCPQGQWEKLVKGSWVGSMSPFDHKLLDVRMIGSSLEILQVSLIEEFFSYRIIFLVLGIIIMTLASSLSNSLVFYYSSAMAVGIILVILVVLFQGMKLLPTGRKNSVAIFVYSSIVGLGSFLLRYLPRLLRSVLTEMGISEDMYNPLAMFLLVFLVLAGAWLGFWVVRKLVLTEDGLIDIGVSQFVAWSIRIIASVMILQSSVDPLLAAEALLCGVVVSLLFRRITRSRFMRHLYKNLRRTIKHGHRYQIPGSSPSKDSYDEYVHNIRKPDNSDFLKPRSRHFTRAPSNSPIQGLIRTPPSQLSDSETHYSSFHMTPERRKFSKDEWEKFTKDSTKKALEELVSSPDFSKWAVVNAERIALTPKKGTPDQPLKPPPQDNTNESEFDTEVLLEEWTVIMKKEERIREKKIWQQQPPIGVPPLQGYTSQGEAKDAYPPPSYQPQQAYPTPAQSYPPQGYLPQQQYAQPPPNQQSGGGAAKGFLEGCLDALCCCCLALEDSEDE</sequence>
<organism evidence="1 2">
    <name type="scientific">Camellia lanceoleosa</name>
    <dbReference type="NCBI Taxonomy" id="1840588"/>
    <lineage>
        <taxon>Eukaryota</taxon>
        <taxon>Viridiplantae</taxon>
        <taxon>Streptophyta</taxon>
        <taxon>Embryophyta</taxon>
        <taxon>Tracheophyta</taxon>
        <taxon>Spermatophyta</taxon>
        <taxon>Magnoliopsida</taxon>
        <taxon>eudicotyledons</taxon>
        <taxon>Gunneridae</taxon>
        <taxon>Pentapetalae</taxon>
        <taxon>asterids</taxon>
        <taxon>Ericales</taxon>
        <taxon>Theaceae</taxon>
        <taxon>Camellia</taxon>
    </lineage>
</organism>
<protein>
    <submittedName>
        <fullName evidence="1">Uncharacterized protein</fullName>
    </submittedName>
</protein>
<gene>
    <name evidence="1" type="ORF">LOK49_LG04G03139</name>
</gene>
<evidence type="ECO:0000313" key="1">
    <source>
        <dbReference type="EMBL" id="KAI8020079.1"/>
    </source>
</evidence>
<proteinExistence type="predicted"/>